<reference evidence="1" key="1">
    <citation type="journal article" date="2020" name="Stud. Mycol.">
        <title>101 Dothideomycetes genomes: a test case for predicting lifestyles and emergence of pathogens.</title>
        <authorList>
            <person name="Haridas S."/>
            <person name="Albert R."/>
            <person name="Binder M."/>
            <person name="Bloem J."/>
            <person name="Labutti K."/>
            <person name="Salamov A."/>
            <person name="Andreopoulos B."/>
            <person name="Baker S."/>
            <person name="Barry K."/>
            <person name="Bills G."/>
            <person name="Bluhm B."/>
            <person name="Cannon C."/>
            <person name="Castanera R."/>
            <person name="Culley D."/>
            <person name="Daum C."/>
            <person name="Ezra D."/>
            <person name="Gonzalez J."/>
            <person name="Henrissat B."/>
            <person name="Kuo A."/>
            <person name="Liang C."/>
            <person name="Lipzen A."/>
            <person name="Lutzoni F."/>
            <person name="Magnuson J."/>
            <person name="Mondo S."/>
            <person name="Nolan M."/>
            <person name="Ohm R."/>
            <person name="Pangilinan J."/>
            <person name="Park H.-J."/>
            <person name="Ramirez L."/>
            <person name="Alfaro M."/>
            <person name="Sun H."/>
            <person name="Tritt A."/>
            <person name="Yoshinaga Y."/>
            <person name="Zwiers L.-H."/>
            <person name="Turgeon B."/>
            <person name="Goodwin S."/>
            <person name="Spatafora J."/>
            <person name="Crous P."/>
            <person name="Grigoriev I."/>
        </authorList>
    </citation>
    <scope>NUCLEOTIDE SEQUENCE</scope>
    <source>
        <strain evidence="1">CBS 675.92</strain>
    </source>
</reference>
<keyword evidence="2" id="KW-1185">Reference proteome</keyword>
<accession>A0A6A5UAH0</accession>
<dbReference type="Proteomes" id="UP000800035">
    <property type="component" value="Unassembled WGS sequence"/>
</dbReference>
<sequence>MLHGGGYLLPELSPPSLHVDRGSILMRCGAQEASSPAIRVARLYHIGLCGSRMIIVGVII</sequence>
<protein>
    <submittedName>
        <fullName evidence="1">Uncharacterized protein</fullName>
    </submittedName>
</protein>
<evidence type="ECO:0000313" key="2">
    <source>
        <dbReference type="Proteomes" id="UP000800035"/>
    </source>
</evidence>
<dbReference type="EMBL" id="ML976981">
    <property type="protein sequence ID" value="KAF1961320.1"/>
    <property type="molecule type" value="Genomic_DNA"/>
</dbReference>
<proteinExistence type="predicted"/>
<evidence type="ECO:0000313" key="1">
    <source>
        <dbReference type="EMBL" id="KAF1961320.1"/>
    </source>
</evidence>
<dbReference type="AlphaFoldDB" id="A0A6A5UAH0"/>
<name>A0A6A5UAH0_9PLEO</name>
<gene>
    <name evidence="1" type="ORF">CC80DRAFT_488624</name>
</gene>
<organism evidence="1 2">
    <name type="scientific">Byssothecium circinans</name>
    <dbReference type="NCBI Taxonomy" id="147558"/>
    <lineage>
        <taxon>Eukaryota</taxon>
        <taxon>Fungi</taxon>
        <taxon>Dikarya</taxon>
        <taxon>Ascomycota</taxon>
        <taxon>Pezizomycotina</taxon>
        <taxon>Dothideomycetes</taxon>
        <taxon>Pleosporomycetidae</taxon>
        <taxon>Pleosporales</taxon>
        <taxon>Massarineae</taxon>
        <taxon>Massarinaceae</taxon>
        <taxon>Byssothecium</taxon>
    </lineage>
</organism>